<dbReference type="InterPro" id="IPR052030">
    <property type="entry name" value="Peptidase_M20/M20A_hydrolases"/>
</dbReference>
<keyword evidence="3" id="KW-1185">Reference proteome</keyword>
<dbReference type="Gene3D" id="3.40.630.10">
    <property type="entry name" value="Zn peptidases"/>
    <property type="match status" value="1"/>
</dbReference>
<dbReference type="AlphaFoldDB" id="A0A9D4QD81"/>
<comment type="similarity">
    <text evidence="1">Belongs to the peptidase M20A family.</text>
</comment>
<dbReference type="PIRSF" id="PIRSF037226">
    <property type="entry name" value="Amidohydrolase_ACY1L2_prd"/>
    <property type="match status" value="1"/>
</dbReference>
<dbReference type="Gene3D" id="3.30.70.360">
    <property type="match status" value="1"/>
</dbReference>
<evidence type="ECO:0000256" key="1">
    <source>
        <dbReference type="PIRNR" id="PIRNR037226"/>
    </source>
</evidence>
<dbReference type="SUPFAM" id="SSF53187">
    <property type="entry name" value="Zn-dependent exopeptidases"/>
    <property type="match status" value="1"/>
</dbReference>
<sequence>MASTDFSPAVCKTVDESASQLRELSMDLWHNPELAYKEVKSHDRLARFLEERGLKVQRKYLLDTAFRAEAVAPGGNDGPTVCLMAEYDALPDIGHGCGHNLIAEVAMGAAVGVTEAMKQFNTIRGKLVLMGTPAEESAGGKVQLLEKGAFKDIDAALMAHPGLQDVLKLHVNARRQLNVRYEGKAAHGSNSPWKGLNAQDAAVAAYINLSMLRQHTKPADRILETSKLLYHIRAPSDDEKNVLVARATKCFQAAALATGCEIDLEKGVEYKELIHNEALVETYKKHGMSFADAAPGVNISAGVSTDAGNVSYVLPTMHPSFDIGGGSAMPHTRAFAEAAATEGAHLAALRVAKALALTALDLMSDPELMARAQSDFKAWKESRASPK</sequence>
<reference evidence="2" key="2">
    <citation type="submission" date="2021-09" db="EMBL/GenBank/DDBJ databases">
        <authorList>
            <person name="Jia N."/>
            <person name="Wang J."/>
            <person name="Shi W."/>
            <person name="Du L."/>
            <person name="Sun Y."/>
            <person name="Zhan W."/>
            <person name="Jiang J."/>
            <person name="Wang Q."/>
            <person name="Zhang B."/>
            <person name="Ji P."/>
            <person name="Sakyi L.B."/>
            <person name="Cui X."/>
            <person name="Yuan T."/>
            <person name="Jiang B."/>
            <person name="Yang W."/>
            <person name="Lam T.T.-Y."/>
            <person name="Chang Q."/>
            <person name="Ding S."/>
            <person name="Wang X."/>
            <person name="Zhu J."/>
            <person name="Ruan X."/>
            <person name="Zhao L."/>
            <person name="Wei J."/>
            <person name="Que T."/>
            <person name="Du C."/>
            <person name="Cheng J."/>
            <person name="Dai P."/>
            <person name="Han X."/>
            <person name="Huang E."/>
            <person name="Gao Y."/>
            <person name="Liu J."/>
            <person name="Shao H."/>
            <person name="Ye R."/>
            <person name="Li L."/>
            <person name="Wei W."/>
            <person name="Wang X."/>
            <person name="Wang C."/>
            <person name="Huo Q."/>
            <person name="Li W."/>
            <person name="Guo W."/>
            <person name="Chen H."/>
            <person name="Chen S."/>
            <person name="Zhou L."/>
            <person name="Zhou L."/>
            <person name="Ni X."/>
            <person name="Tian J."/>
            <person name="Zhou Y."/>
            <person name="Sheng Y."/>
            <person name="Liu T."/>
            <person name="Pan Y."/>
            <person name="Xia L."/>
            <person name="Li J."/>
            <person name="Zhao F."/>
            <person name="Cao W."/>
        </authorList>
    </citation>
    <scope>NUCLEOTIDE SEQUENCE</scope>
    <source>
        <strain evidence="2">Rsan-2018</strain>
        <tissue evidence="2">Larvae</tissue>
    </source>
</reference>
<dbReference type="InterPro" id="IPR017144">
    <property type="entry name" value="Xaa-Arg_dipeptidase"/>
</dbReference>
<protein>
    <recommendedName>
        <fullName evidence="1">Peptidase M20 domain-containing protein 2</fullName>
    </recommendedName>
</protein>
<dbReference type="Pfam" id="PF01546">
    <property type="entry name" value="Peptidase_M20"/>
    <property type="match status" value="1"/>
</dbReference>
<reference evidence="2" key="1">
    <citation type="journal article" date="2020" name="Cell">
        <title>Large-Scale Comparative Analyses of Tick Genomes Elucidate Their Genetic Diversity and Vector Capacities.</title>
        <authorList>
            <consortium name="Tick Genome and Microbiome Consortium (TIGMIC)"/>
            <person name="Jia N."/>
            <person name="Wang J."/>
            <person name="Shi W."/>
            <person name="Du L."/>
            <person name="Sun Y."/>
            <person name="Zhan W."/>
            <person name="Jiang J.F."/>
            <person name="Wang Q."/>
            <person name="Zhang B."/>
            <person name="Ji P."/>
            <person name="Bell-Sakyi L."/>
            <person name="Cui X.M."/>
            <person name="Yuan T.T."/>
            <person name="Jiang B.G."/>
            <person name="Yang W.F."/>
            <person name="Lam T.T."/>
            <person name="Chang Q.C."/>
            <person name="Ding S.J."/>
            <person name="Wang X.J."/>
            <person name="Zhu J.G."/>
            <person name="Ruan X.D."/>
            <person name="Zhao L."/>
            <person name="Wei J.T."/>
            <person name="Ye R.Z."/>
            <person name="Que T.C."/>
            <person name="Du C.H."/>
            <person name="Zhou Y.H."/>
            <person name="Cheng J.X."/>
            <person name="Dai P.F."/>
            <person name="Guo W.B."/>
            <person name="Han X.H."/>
            <person name="Huang E.J."/>
            <person name="Li L.F."/>
            <person name="Wei W."/>
            <person name="Gao Y.C."/>
            <person name="Liu J.Z."/>
            <person name="Shao H.Z."/>
            <person name="Wang X."/>
            <person name="Wang C.C."/>
            <person name="Yang T.C."/>
            <person name="Huo Q.B."/>
            <person name="Li W."/>
            <person name="Chen H.Y."/>
            <person name="Chen S.E."/>
            <person name="Zhou L.G."/>
            <person name="Ni X.B."/>
            <person name="Tian J.H."/>
            <person name="Sheng Y."/>
            <person name="Liu T."/>
            <person name="Pan Y.S."/>
            <person name="Xia L.Y."/>
            <person name="Li J."/>
            <person name="Zhao F."/>
            <person name="Cao W.C."/>
        </authorList>
    </citation>
    <scope>NUCLEOTIDE SEQUENCE</scope>
    <source>
        <strain evidence="2">Rsan-2018</strain>
    </source>
</reference>
<dbReference type="InterPro" id="IPR002933">
    <property type="entry name" value="Peptidase_M20"/>
</dbReference>
<dbReference type="PANTHER" id="PTHR30575:SF0">
    <property type="entry name" value="XAA-ARG DIPEPTIDASE"/>
    <property type="match status" value="1"/>
</dbReference>
<gene>
    <name evidence="2" type="ORF">HPB52_013636</name>
</gene>
<dbReference type="SUPFAM" id="SSF55031">
    <property type="entry name" value="Bacterial exopeptidase dimerisation domain"/>
    <property type="match status" value="1"/>
</dbReference>
<comment type="caution">
    <text evidence="2">The sequence shown here is derived from an EMBL/GenBank/DDBJ whole genome shotgun (WGS) entry which is preliminary data.</text>
</comment>
<dbReference type="CDD" id="cd05672">
    <property type="entry name" value="M20_ACY1L2-like"/>
    <property type="match status" value="1"/>
</dbReference>
<dbReference type="VEuPathDB" id="VectorBase:RSAN_032134"/>
<dbReference type="PANTHER" id="PTHR30575">
    <property type="entry name" value="PEPTIDASE M20"/>
    <property type="match status" value="1"/>
</dbReference>
<name>A0A9D4QD81_RHISA</name>
<dbReference type="GO" id="GO:0016805">
    <property type="term" value="F:dipeptidase activity"/>
    <property type="evidence" value="ECO:0007669"/>
    <property type="project" value="InterPro"/>
</dbReference>
<evidence type="ECO:0000313" key="2">
    <source>
        <dbReference type="EMBL" id="KAH7972583.1"/>
    </source>
</evidence>
<proteinExistence type="inferred from homology"/>
<evidence type="ECO:0000313" key="3">
    <source>
        <dbReference type="Proteomes" id="UP000821837"/>
    </source>
</evidence>
<accession>A0A9D4QD81</accession>
<dbReference type="EMBL" id="JABSTV010001247">
    <property type="protein sequence ID" value="KAH7972583.1"/>
    <property type="molecule type" value="Genomic_DNA"/>
</dbReference>
<organism evidence="2 3">
    <name type="scientific">Rhipicephalus sanguineus</name>
    <name type="common">Brown dog tick</name>
    <name type="synonym">Ixodes sanguineus</name>
    <dbReference type="NCBI Taxonomy" id="34632"/>
    <lineage>
        <taxon>Eukaryota</taxon>
        <taxon>Metazoa</taxon>
        <taxon>Ecdysozoa</taxon>
        <taxon>Arthropoda</taxon>
        <taxon>Chelicerata</taxon>
        <taxon>Arachnida</taxon>
        <taxon>Acari</taxon>
        <taxon>Parasitiformes</taxon>
        <taxon>Ixodida</taxon>
        <taxon>Ixodoidea</taxon>
        <taxon>Ixodidae</taxon>
        <taxon>Rhipicephalinae</taxon>
        <taxon>Rhipicephalus</taxon>
        <taxon>Rhipicephalus</taxon>
    </lineage>
</organism>
<dbReference type="InterPro" id="IPR036264">
    <property type="entry name" value="Bact_exopeptidase_dim_dom"/>
</dbReference>
<dbReference type="Proteomes" id="UP000821837">
    <property type="component" value="Chromosome 11"/>
</dbReference>